<feature type="compositionally biased region" description="Polar residues" evidence="1">
    <location>
        <begin position="10"/>
        <end position="20"/>
    </location>
</feature>
<evidence type="ECO:0000256" key="1">
    <source>
        <dbReference type="SAM" id="MobiDB-lite"/>
    </source>
</evidence>
<reference evidence="2 3" key="1">
    <citation type="journal article" date="2023" name="Plants (Basel)">
        <title>Bridging the Gap: Combining Genomics and Transcriptomics Approaches to Understand Stylosanthes scabra, an Orphan Legume from the Brazilian Caatinga.</title>
        <authorList>
            <person name="Ferreira-Neto J.R.C."/>
            <person name="da Silva M.D."/>
            <person name="Binneck E."/>
            <person name="de Melo N.F."/>
            <person name="da Silva R.H."/>
            <person name="de Melo A.L.T.M."/>
            <person name="Pandolfi V."/>
            <person name="Bustamante F.O."/>
            <person name="Brasileiro-Vidal A.C."/>
            <person name="Benko-Iseppon A.M."/>
        </authorList>
    </citation>
    <scope>NUCLEOTIDE SEQUENCE [LARGE SCALE GENOMIC DNA]</scope>
    <source>
        <tissue evidence="2">Leaves</tissue>
    </source>
</reference>
<comment type="caution">
    <text evidence="2">The sequence shown here is derived from an EMBL/GenBank/DDBJ whole genome shotgun (WGS) entry which is preliminary data.</text>
</comment>
<protein>
    <submittedName>
        <fullName evidence="2">Uncharacterized protein</fullName>
    </submittedName>
</protein>
<proteinExistence type="predicted"/>
<sequence length="109" mass="12105">MKHVPPLITTRDTLGNTQDLESIGAHEQSNPSPSLPTTTATMPPLTLLPPPLTLLPPRLLFLARLQKVHVVLCSGVHETRFKTCGNEDHRSYVDQVEGREDAEQKRCSQ</sequence>
<evidence type="ECO:0000313" key="3">
    <source>
        <dbReference type="Proteomes" id="UP001341840"/>
    </source>
</evidence>
<feature type="region of interest" description="Disordered" evidence="1">
    <location>
        <begin position="1"/>
        <end position="44"/>
    </location>
</feature>
<name>A0ABU6ZPT7_9FABA</name>
<evidence type="ECO:0000313" key="2">
    <source>
        <dbReference type="EMBL" id="MED6223999.1"/>
    </source>
</evidence>
<feature type="compositionally biased region" description="Low complexity" evidence="1">
    <location>
        <begin position="31"/>
        <end position="44"/>
    </location>
</feature>
<gene>
    <name evidence="2" type="ORF">PIB30_079577</name>
</gene>
<accession>A0ABU6ZPT7</accession>
<keyword evidence="3" id="KW-1185">Reference proteome</keyword>
<organism evidence="2 3">
    <name type="scientific">Stylosanthes scabra</name>
    <dbReference type="NCBI Taxonomy" id="79078"/>
    <lineage>
        <taxon>Eukaryota</taxon>
        <taxon>Viridiplantae</taxon>
        <taxon>Streptophyta</taxon>
        <taxon>Embryophyta</taxon>
        <taxon>Tracheophyta</taxon>
        <taxon>Spermatophyta</taxon>
        <taxon>Magnoliopsida</taxon>
        <taxon>eudicotyledons</taxon>
        <taxon>Gunneridae</taxon>
        <taxon>Pentapetalae</taxon>
        <taxon>rosids</taxon>
        <taxon>fabids</taxon>
        <taxon>Fabales</taxon>
        <taxon>Fabaceae</taxon>
        <taxon>Papilionoideae</taxon>
        <taxon>50 kb inversion clade</taxon>
        <taxon>dalbergioids sensu lato</taxon>
        <taxon>Dalbergieae</taxon>
        <taxon>Pterocarpus clade</taxon>
        <taxon>Stylosanthes</taxon>
    </lineage>
</organism>
<dbReference type="EMBL" id="JASCZI010272993">
    <property type="protein sequence ID" value="MED6223999.1"/>
    <property type="molecule type" value="Genomic_DNA"/>
</dbReference>
<dbReference type="Proteomes" id="UP001341840">
    <property type="component" value="Unassembled WGS sequence"/>
</dbReference>